<keyword evidence="1" id="KW-0472">Membrane</keyword>
<keyword evidence="1" id="KW-1133">Transmembrane helix</keyword>
<accession>A0A1B8PKX9</accession>
<feature type="transmembrane region" description="Helical" evidence="1">
    <location>
        <begin position="12"/>
        <end position="35"/>
    </location>
</feature>
<keyword evidence="1" id="KW-0812">Transmembrane</keyword>
<organism evidence="2 3">
    <name type="scientific">Moraxella nonliquefaciens</name>
    <dbReference type="NCBI Taxonomy" id="478"/>
    <lineage>
        <taxon>Bacteria</taxon>
        <taxon>Pseudomonadati</taxon>
        <taxon>Pseudomonadota</taxon>
        <taxon>Gammaproteobacteria</taxon>
        <taxon>Moraxellales</taxon>
        <taxon>Moraxellaceae</taxon>
        <taxon>Moraxella</taxon>
    </lineage>
</organism>
<name>A0A1B8PKX9_MORNO</name>
<evidence type="ECO:0000256" key="1">
    <source>
        <dbReference type="SAM" id="Phobius"/>
    </source>
</evidence>
<sequence>MDFFLGIKMLSIILKTIFIYIPAIYGYWVFIYSVFFNPVNENEFAIQKTEDEIKIVEIVR</sequence>
<evidence type="ECO:0000313" key="3">
    <source>
        <dbReference type="Proteomes" id="UP000092671"/>
    </source>
</evidence>
<dbReference type="Proteomes" id="UP000092671">
    <property type="component" value="Unassembled WGS sequence"/>
</dbReference>
<gene>
    <name evidence="2" type="ORF">A9Z60_06770</name>
</gene>
<proteinExistence type="predicted"/>
<dbReference type="AlphaFoldDB" id="A0A1B8PKX9"/>
<dbReference type="EMBL" id="LZDN01000004">
    <property type="protein sequence ID" value="OBX51698.1"/>
    <property type="molecule type" value="Genomic_DNA"/>
</dbReference>
<comment type="caution">
    <text evidence="2">The sequence shown here is derived from an EMBL/GenBank/DDBJ whole genome shotgun (WGS) entry which is preliminary data.</text>
</comment>
<reference evidence="2 3" key="1">
    <citation type="submission" date="2016-06" db="EMBL/GenBank/DDBJ databases">
        <title>Draft genome of Moraxella nonliquefaciens CCUG 60284.</title>
        <authorList>
            <person name="Salva-Serra F."/>
            <person name="Engstrom-Jakobsson H."/>
            <person name="Thorell K."/>
            <person name="Gonzales-Siles L."/>
            <person name="Karlsson R."/>
            <person name="Boulund F."/>
            <person name="Engstrand L."/>
            <person name="Kristiansson E."/>
            <person name="Moore E."/>
        </authorList>
    </citation>
    <scope>NUCLEOTIDE SEQUENCE [LARGE SCALE GENOMIC DNA]</scope>
    <source>
        <strain evidence="2 3">CCUG 60284</strain>
    </source>
</reference>
<evidence type="ECO:0000313" key="2">
    <source>
        <dbReference type="EMBL" id="OBX51698.1"/>
    </source>
</evidence>
<protein>
    <submittedName>
        <fullName evidence="2">Uncharacterized protein</fullName>
    </submittedName>
</protein>